<evidence type="ECO:0000313" key="1">
    <source>
        <dbReference type="EMBL" id="HHY28450.1"/>
    </source>
</evidence>
<dbReference type="AlphaFoldDB" id="A0A7C6Z6S5"/>
<comment type="caution">
    <text evidence="1">The sequence shown here is derived from an EMBL/GenBank/DDBJ whole genome shotgun (WGS) entry which is preliminary data.</text>
</comment>
<dbReference type="InterPro" id="IPR006450">
    <property type="entry name" value="Phage_HK97_gp6-like"/>
</dbReference>
<reference evidence="1 2" key="1">
    <citation type="journal article" date="2020" name="Biotechnol. Biofuels">
        <title>New insights from the biogas microbiome by comprehensive genome-resolved metagenomics of nearly 1600 species originating from multiple anaerobic digesters.</title>
        <authorList>
            <person name="Campanaro S."/>
            <person name="Treu L."/>
            <person name="Rodriguez-R L.M."/>
            <person name="Kovalovszki A."/>
            <person name="Ziels R.M."/>
            <person name="Maus I."/>
            <person name="Zhu X."/>
            <person name="Kougias P.G."/>
            <person name="Basile A."/>
            <person name="Luo G."/>
            <person name="Schluter A."/>
            <person name="Konstantinidis K.T."/>
            <person name="Angelidaki I."/>
        </authorList>
    </citation>
    <scope>NUCLEOTIDE SEQUENCE [LARGE SCALE GENOMIC DNA]</scope>
    <source>
        <strain evidence="1">AS05jafATM_4</strain>
    </source>
</reference>
<dbReference type="Gene3D" id="1.10.3230.30">
    <property type="entry name" value="Phage gp6-like head-tail connector protein"/>
    <property type="match status" value="1"/>
</dbReference>
<accession>A0A7C6Z6S5</accession>
<gene>
    <name evidence="1" type="ORF">GX523_17250</name>
</gene>
<proteinExistence type="predicted"/>
<dbReference type="NCBIfam" id="TIGR01560">
    <property type="entry name" value="put_DNA_pack"/>
    <property type="match status" value="1"/>
</dbReference>
<dbReference type="EMBL" id="DUTF01000365">
    <property type="protein sequence ID" value="HHY28450.1"/>
    <property type="molecule type" value="Genomic_DNA"/>
</dbReference>
<protein>
    <submittedName>
        <fullName evidence="1">Phage gp6-like head-tail connector protein</fullName>
    </submittedName>
</protein>
<dbReference type="Proteomes" id="UP000553059">
    <property type="component" value="Unassembled WGS sequence"/>
</dbReference>
<name>A0A7C6Z6S5_9FIRM</name>
<organism evidence="1 2">
    <name type="scientific">Desulfitobacterium dehalogenans</name>
    <dbReference type="NCBI Taxonomy" id="36854"/>
    <lineage>
        <taxon>Bacteria</taxon>
        <taxon>Bacillati</taxon>
        <taxon>Bacillota</taxon>
        <taxon>Clostridia</taxon>
        <taxon>Eubacteriales</taxon>
        <taxon>Desulfitobacteriaceae</taxon>
        <taxon>Desulfitobacterium</taxon>
    </lineage>
</organism>
<evidence type="ECO:0000313" key="2">
    <source>
        <dbReference type="Proteomes" id="UP000553059"/>
    </source>
</evidence>
<sequence length="94" mass="10775">MILDLAETREWLRDNEVSESTLQMLINAAELYLNNATGKGFDSENDLAKLFCLVLVTDWNEDRQMVGKVSEKVRFTVDSILAQLQYCEKEGEEV</sequence>
<dbReference type="CDD" id="cd08054">
    <property type="entry name" value="gp6"/>
    <property type="match status" value="1"/>
</dbReference>